<sequence length="650" mass="71587">MMVLRRIIRSFFILFLLAVPNSTVWTWNLDVREERIFRSLPKSYFGYNLNVYQPNETVTEWLVGSPGENSFAGALYKCRSLDGEAGFGCDKVELMTRNRNAYIIPKNGWLGATVASSGGFVLVCSPRAGPQTEGDCYSSENNLNSFSKIQLPYPRRVCLSGFSATYSPSAKTPRKPFLGGPTCYHKDKPSTSSSLIFPALYPELDQWYLGYAMASGLFGIRQFEQGEFLLLSVAFHIASSFTGKVYLLKKETKQELASLLGSQPGEHFGASLAVSDINGDGRDDIIVGAPHYTDYESTDLKVEIGAVYIYYQTSNNTYEQNSSQELKGQVPGGRFGYAVAGIGDTDADGFNDVAIGAPYENEGFGTVYIYYGTNNGLRDRPSQVIFGNAFNPPIQTFGFAITGGDFDGNKYSDVVVGGFESAAVAYIPARPIAKINSKLNFVSEKINLEKTSQCSITNSSDGVTKIPVACDDISFCITYSGLSVADQVELRVSILLDSNAEKGSRRIFFYENKQEQFTQDIIYRAGFKKCLSRKFYVTPEIQDTASTAQARMTIELTTKIPEPNQLLPMFAGNFDKIVSNNSLVFMVSGKTSSFADATPWWIYLVSALGAVLILSIITGVLYKLGFFKRKLPPTEQKEEDNVTQASTDGM</sequence>
<proteinExistence type="inferred from homology"/>
<evidence type="ECO:0000313" key="11">
    <source>
        <dbReference type="EMBL" id="KZS18875.1"/>
    </source>
</evidence>
<dbReference type="GO" id="GO:0007160">
    <property type="term" value="P:cell-matrix adhesion"/>
    <property type="evidence" value="ECO:0007669"/>
    <property type="project" value="TreeGrafter"/>
</dbReference>
<gene>
    <name evidence="11" type="ORF">APZ42_015468</name>
</gene>
<feature type="signal peptide" evidence="10">
    <location>
        <begin position="1"/>
        <end position="26"/>
    </location>
</feature>
<keyword evidence="6 10" id="KW-0401">Integrin</keyword>
<evidence type="ECO:0000256" key="4">
    <source>
        <dbReference type="ARBA" id="ARBA00022737"/>
    </source>
</evidence>
<dbReference type="Pfam" id="PF00357">
    <property type="entry name" value="Integrin_alpha"/>
    <property type="match status" value="1"/>
</dbReference>
<comment type="caution">
    <text evidence="11">The sequence shown here is derived from an EMBL/GenBank/DDBJ whole genome shotgun (WGS) entry which is preliminary data.</text>
</comment>
<comment type="similarity">
    <text evidence="2 10">Belongs to the integrin alpha chain family.</text>
</comment>
<dbReference type="PRINTS" id="PR01185">
    <property type="entry name" value="INTEGRINA"/>
</dbReference>
<comment type="subcellular location">
    <subcellularLocation>
        <location evidence="1 10">Membrane</location>
        <topology evidence="1 10">Single-pass type I membrane protein</topology>
    </subcellularLocation>
</comment>
<evidence type="ECO:0000256" key="8">
    <source>
        <dbReference type="ARBA" id="ARBA00023170"/>
    </source>
</evidence>
<dbReference type="OrthoDB" id="5573735at2759"/>
<evidence type="ECO:0000256" key="5">
    <source>
        <dbReference type="ARBA" id="ARBA00022889"/>
    </source>
</evidence>
<dbReference type="GO" id="GO:0007229">
    <property type="term" value="P:integrin-mediated signaling pathway"/>
    <property type="evidence" value="ECO:0007669"/>
    <property type="project" value="UniProtKB-KW"/>
</dbReference>
<dbReference type="InterPro" id="IPR032695">
    <property type="entry name" value="Integrin_dom_sf"/>
</dbReference>
<dbReference type="GO" id="GO:0005178">
    <property type="term" value="F:integrin binding"/>
    <property type="evidence" value="ECO:0007669"/>
    <property type="project" value="TreeGrafter"/>
</dbReference>
<evidence type="ECO:0000256" key="9">
    <source>
        <dbReference type="ARBA" id="ARBA00023180"/>
    </source>
</evidence>
<dbReference type="EMBL" id="LRGB01000512">
    <property type="protein sequence ID" value="KZS18875.1"/>
    <property type="molecule type" value="Genomic_DNA"/>
</dbReference>
<dbReference type="Gene3D" id="2.130.10.130">
    <property type="entry name" value="Integrin alpha, N-terminal"/>
    <property type="match status" value="1"/>
</dbReference>
<feature type="transmembrane region" description="Helical" evidence="10">
    <location>
        <begin position="600"/>
        <end position="622"/>
    </location>
</feature>
<dbReference type="Gene3D" id="1.20.5.930">
    <property type="entry name" value="Bicelle-embedded integrin alpha(iib) transmembrane segment"/>
    <property type="match status" value="1"/>
</dbReference>
<dbReference type="GO" id="GO:0033627">
    <property type="term" value="P:cell adhesion mediated by integrin"/>
    <property type="evidence" value="ECO:0007669"/>
    <property type="project" value="TreeGrafter"/>
</dbReference>
<accession>A0A0N8CPN8</accession>
<keyword evidence="10" id="KW-1133">Transmembrane helix</keyword>
<evidence type="ECO:0000256" key="10">
    <source>
        <dbReference type="RuleBase" id="RU003762"/>
    </source>
</evidence>
<dbReference type="GO" id="GO:0009897">
    <property type="term" value="C:external side of plasma membrane"/>
    <property type="evidence" value="ECO:0007669"/>
    <property type="project" value="TreeGrafter"/>
</dbReference>
<keyword evidence="3 10" id="KW-0732">Signal</keyword>
<dbReference type="SMART" id="SM00191">
    <property type="entry name" value="Int_alpha"/>
    <property type="match status" value="4"/>
</dbReference>
<dbReference type="STRING" id="35525.A0A0N8CPN8"/>
<keyword evidence="7 10" id="KW-0472">Membrane</keyword>
<evidence type="ECO:0000256" key="1">
    <source>
        <dbReference type="ARBA" id="ARBA00004479"/>
    </source>
</evidence>
<dbReference type="PROSITE" id="PS00242">
    <property type="entry name" value="INTEGRIN_ALPHA"/>
    <property type="match status" value="1"/>
</dbReference>
<dbReference type="InterPro" id="IPR018184">
    <property type="entry name" value="Integrin_alpha_C_CS"/>
</dbReference>
<keyword evidence="10" id="KW-0812">Transmembrane</keyword>
<dbReference type="PROSITE" id="PS51470">
    <property type="entry name" value="FG_GAP"/>
    <property type="match status" value="3"/>
</dbReference>
<evidence type="ECO:0000256" key="2">
    <source>
        <dbReference type="ARBA" id="ARBA00008054"/>
    </source>
</evidence>
<organism evidence="11 12">
    <name type="scientific">Daphnia magna</name>
    <dbReference type="NCBI Taxonomy" id="35525"/>
    <lineage>
        <taxon>Eukaryota</taxon>
        <taxon>Metazoa</taxon>
        <taxon>Ecdysozoa</taxon>
        <taxon>Arthropoda</taxon>
        <taxon>Crustacea</taxon>
        <taxon>Branchiopoda</taxon>
        <taxon>Diplostraca</taxon>
        <taxon>Cladocera</taxon>
        <taxon>Anomopoda</taxon>
        <taxon>Daphniidae</taxon>
        <taxon>Daphnia</taxon>
    </lineage>
</organism>
<dbReference type="PANTHER" id="PTHR23220">
    <property type="entry name" value="INTEGRIN ALPHA"/>
    <property type="match status" value="1"/>
</dbReference>
<evidence type="ECO:0000256" key="3">
    <source>
        <dbReference type="ARBA" id="ARBA00022729"/>
    </source>
</evidence>
<keyword evidence="4" id="KW-0677">Repeat</keyword>
<keyword evidence="5 10" id="KW-0130">Cell adhesion</keyword>
<dbReference type="Pfam" id="PF08441">
    <property type="entry name" value="Integrin_A_Ig_1"/>
    <property type="match status" value="1"/>
</dbReference>
<name>A0A0N8CPN8_9CRUS</name>
<dbReference type="Gene3D" id="2.60.40.1460">
    <property type="entry name" value="Integrin domains. Chain A, domain 2"/>
    <property type="match status" value="1"/>
</dbReference>
<evidence type="ECO:0000256" key="6">
    <source>
        <dbReference type="ARBA" id="ARBA00023037"/>
    </source>
</evidence>
<dbReference type="SUPFAM" id="SSF69318">
    <property type="entry name" value="Integrin alpha N-terminal domain"/>
    <property type="match status" value="1"/>
</dbReference>
<dbReference type="PANTHER" id="PTHR23220:SF133">
    <property type="entry name" value="INTEGRIN ALPHA-PS2"/>
    <property type="match status" value="1"/>
</dbReference>
<dbReference type="GO" id="GO:0008305">
    <property type="term" value="C:integrin complex"/>
    <property type="evidence" value="ECO:0007669"/>
    <property type="project" value="InterPro"/>
</dbReference>
<dbReference type="InterPro" id="IPR013519">
    <property type="entry name" value="Int_alpha_beta-p"/>
</dbReference>
<dbReference type="InterPro" id="IPR013517">
    <property type="entry name" value="FG-GAP"/>
</dbReference>
<protein>
    <submittedName>
        <fullName evidence="11">Putative Integrin alpha-ps</fullName>
    </submittedName>
</protein>
<dbReference type="SUPFAM" id="SSF69179">
    <property type="entry name" value="Integrin domains"/>
    <property type="match status" value="1"/>
</dbReference>
<evidence type="ECO:0000256" key="7">
    <source>
        <dbReference type="ARBA" id="ARBA00023136"/>
    </source>
</evidence>
<dbReference type="AlphaFoldDB" id="A0A0N8CPN8"/>
<keyword evidence="8 10" id="KW-0675">Receptor</keyword>
<feature type="chain" id="PRO_5013418380" evidence="10">
    <location>
        <begin position="27"/>
        <end position="650"/>
    </location>
</feature>
<dbReference type="InterPro" id="IPR013649">
    <property type="entry name" value="Integrin_alpha_Ig-like_1"/>
</dbReference>
<dbReference type="Pfam" id="PF01839">
    <property type="entry name" value="FG-GAP"/>
    <property type="match status" value="2"/>
</dbReference>
<dbReference type="InterPro" id="IPR000413">
    <property type="entry name" value="Integrin_alpha"/>
</dbReference>
<dbReference type="Proteomes" id="UP000076858">
    <property type="component" value="Unassembled WGS sequence"/>
</dbReference>
<keyword evidence="12" id="KW-1185">Reference proteome</keyword>
<keyword evidence="9" id="KW-0325">Glycoprotein</keyword>
<dbReference type="GO" id="GO:0048513">
    <property type="term" value="P:animal organ development"/>
    <property type="evidence" value="ECO:0007669"/>
    <property type="project" value="UniProtKB-ARBA"/>
</dbReference>
<dbReference type="InterPro" id="IPR028994">
    <property type="entry name" value="Integrin_alpha_N"/>
</dbReference>
<evidence type="ECO:0000313" key="12">
    <source>
        <dbReference type="Proteomes" id="UP000076858"/>
    </source>
</evidence>
<dbReference type="GO" id="GO:0007157">
    <property type="term" value="P:heterophilic cell-cell adhesion via plasma membrane cell adhesion molecules"/>
    <property type="evidence" value="ECO:0007669"/>
    <property type="project" value="UniProtKB-ARBA"/>
</dbReference>
<reference evidence="11 12" key="1">
    <citation type="submission" date="2016-03" db="EMBL/GenBank/DDBJ databases">
        <title>EvidentialGene: Evidence-directed Construction of Genes on Genomes.</title>
        <authorList>
            <person name="Gilbert D.G."/>
            <person name="Choi J.-H."/>
            <person name="Mockaitis K."/>
            <person name="Colbourne J."/>
            <person name="Pfrender M."/>
        </authorList>
    </citation>
    <scope>NUCLEOTIDE SEQUENCE [LARGE SCALE GENOMIC DNA]</scope>
    <source>
        <strain evidence="11 12">Xinb3</strain>
        <tissue evidence="11">Complete organism</tissue>
    </source>
</reference>